<reference evidence="2 3" key="1">
    <citation type="submission" date="2024-11" db="EMBL/GenBank/DDBJ databases">
        <authorList>
            <person name="Heng Y.C."/>
            <person name="Lim A.C.H."/>
            <person name="Lee J.K.Y."/>
            <person name="Kittelmann S."/>
        </authorList>
    </citation>
    <scope>NUCLEOTIDE SEQUENCE [LARGE SCALE GENOMIC DNA]</scope>
    <source>
        <strain evidence="2 3">WILCCON 0185</strain>
    </source>
</reference>
<dbReference type="RefSeq" id="WP_406770004.1">
    <property type="nucleotide sequence ID" value="NZ_JBJHZZ010000007.1"/>
</dbReference>
<dbReference type="EMBL" id="JBJHZZ010000007">
    <property type="protein sequence ID" value="MFL0247553.1"/>
    <property type="molecule type" value="Genomic_DNA"/>
</dbReference>
<keyword evidence="1" id="KW-0472">Membrane</keyword>
<sequence>MEQKNTWLIKICCIIAAFALWLYVTNVENNNNSQPISVPVTLVGQENVTSQKLQILPPSQPYTVTLHVRGSLSDIAIGKEQFKVVADLSEFQFSKGTKNIPVRIERQPTNVSVLNSESLYVTVSFDTLVEKTLPVKININGKVKDGYYAPQNYYINPTDVVVSGAAKYVEQVNSVETTVDLKSAEKDLGFKLPLKALDASGKEVKNVDINPSYVDVSIAVKKIKTVNINVKTKGSVSGDLALKSLQLVPDKIDIAGGDNINDITSLDTEPIDLSTLTPNKTVVLKIIVPDGVILTNSDGTVKVKAIMDKIIQKNFSLDIGIKNLNDSYTAALNNQSVSLIISGPESKVNALTNADFNCYIDLNSIVTEGEHTVPVSLTIPDGITKISQNPQSIIASVKKKASQTTTGSGGQ</sequence>
<dbReference type="Gene3D" id="2.170.120.40">
    <property type="entry name" value="YbbR-like domain"/>
    <property type="match status" value="2"/>
</dbReference>
<dbReference type="PANTHER" id="PTHR37804">
    <property type="entry name" value="CDAA REGULATORY PROTEIN CDAR"/>
    <property type="match status" value="1"/>
</dbReference>
<dbReference type="PANTHER" id="PTHR37804:SF1">
    <property type="entry name" value="CDAA REGULATORY PROTEIN CDAR"/>
    <property type="match status" value="1"/>
</dbReference>
<evidence type="ECO:0000313" key="2">
    <source>
        <dbReference type="EMBL" id="MFL0247553.1"/>
    </source>
</evidence>
<comment type="caution">
    <text evidence="2">The sequence shown here is derived from an EMBL/GenBank/DDBJ whole genome shotgun (WGS) entry which is preliminary data.</text>
</comment>
<evidence type="ECO:0000256" key="1">
    <source>
        <dbReference type="SAM" id="Phobius"/>
    </source>
</evidence>
<protein>
    <submittedName>
        <fullName evidence="2">YbbR-like domain-containing protein</fullName>
    </submittedName>
</protein>
<dbReference type="Gene3D" id="2.170.120.30">
    <property type="match status" value="2"/>
</dbReference>
<feature type="transmembrane region" description="Helical" evidence="1">
    <location>
        <begin position="7"/>
        <end position="24"/>
    </location>
</feature>
<proteinExistence type="predicted"/>
<keyword evidence="1" id="KW-1133">Transmembrane helix</keyword>
<accession>A0ABW8T768</accession>
<evidence type="ECO:0000313" key="3">
    <source>
        <dbReference type="Proteomes" id="UP001623591"/>
    </source>
</evidence>
<keyword evidence="1" id="KW-0812">Transmembrane</keyword>
<dbReference type="InterPro" id="IPR012505">
    <property type="entry name" value="YbbR"/>
</dbReference>
<gene>
    <name evidence="2" type="ORF">ACJDUG_11285</name>
</gene>
<dbReference type="Pfam" id="PF07949">
    <property type="entry name" value="YbbR"/>
    <property type="match status" value="3"/>
</dbReference>
<organism evidence="2 3">
    <name type="scientific">Candidatus Clostridium stratigraminis</name>
    <dbReference type="NCBI Taxonomy" id="3381661"/>
    <lineage>
        <taxon>Bacteria</taxon>
        <taxon>Bacillati</taxon>
        <taxon>Bacillota</taxon>
        <taxon>Clostridia</taxon>
        <taxon>Eubacteriales</taxon>
        <taxon>Clostridiaceae</taxon>
        <taxon>Clostridium</taxon>
    </lineage>
</organism>
<keyword evidence="3" id="KW-1185">Reference proteome</keyword>
<dbReference type="Proteomes" id="UP001623591">
    <property type="component" value="Unassembled WGS sequence"/>
</dbReference>
<name>A0ABW8T768_9CLOT</name>
<dbReference type="InterPro" id="IPR053154">
    <property type="entry name" value="c-di-AMP_regulator"/>
</dbReference>